<keyword evidence="1" id="KW-0812">Transmembrane</keyword>
<organism evidence="2">
    <name type="scientific">marine metagenome</name>
    <dbReference type="NCBI Taxonomy" id="408172"/>
    <lineage>
        <taxon>unclassified sequences</taxon>
        <taxon>metagenomes</taxon>
        <taxon>ecological metagenomes</taxon>
    </lineage>
</organism>
<dbReference type="EMBL" id="UINC01221962">
    <property type="protein sequence ID" value="SVE50524.1"/>
    <property type="molecule type" value="Genomic_DNA"/>
</dbReference>
<evidence type="ECO:0000256" key="1">
    <source>
        <dbReference type="SAM" id="Phobius"/>
    </source>
</evidence>
<accession>A0A383E1S8</accession>
<dbReference type="AlphaFoldDB" id="A0A383E1S8"/>
<name>A0A383E1S8_9ZZZZ</name>
<keyword evidence="1" id="KW-0472">Membrane</keyword>
<feature type="transmembrane region" description="Helical" evidence="1">
    <location>
        <begin position="9"/>
        <end position="28"/>
    </location>
</feature>
<feature type="transmembrane region" description="Helical" evidence="1">
    <location>
        <begin position="57"/>
        <end position="74"/>
    </location>
</feature>
<reference evidence="2" key="1">
    <citation type="submission" date="2018-05" db="EMBL/GenBank/DDBJ databases">
        <authorList>
            <person name="Lanie J.A."/>
            <person name="Ng W.-L."/>
            <person name="Kazmierczak K.M."/>
            <person name="Andrzejewski T.M."/>
            <person name="Davidsen T.M."/>
            <person name="Wayne K.J."/>
            <person name="Tettelin H."/>
            <person name="Glass J.I."/>
            <person name="Rusch D."/>
            <person name="Podicherti R."/>
            <person name="Tsui H.-C.T."/>
            <person name="Winkler M.E."/>
        </authorList>
    </citation>
    <scope>NUCLEOTIDE SEQUENCE</scope>
</reference>
<proteinExistence type="predicted"/>
<evidence type="ECO:0000313" key="2">
    <source>
        <dbReference type="EMBL" id="SVE50524.1"/>
    </source>
</evidence>
<keyword evidence="1" id="KW-1133">Transmembrane helix</keyword>
<gene>
    <name evidence="2" type="ORF">METZ01_LOCUS503378</name>
</gene>
<protein>
    <submittedName>
        <fullName evidence="2">Uncharacterized protein</fullName>
    </submittedName>
</protein>
<sequence>MPDNQRSNRFLAIGGILCAIPGFLLWLLPKLARTPQDAELITQAVGEYGSRNLGLEIFLWCVLFAGIGCLIYAFKLRFPNPEDIQFEEEWEKKGR</sequence>